<keyword evidence="1" id="KW-0378">Hydrolase</keyword>
<dbReference type="Pfam" id="PF00431">
    <property type="entry name" value="CUB"/>
    <property type="match status" value="2"/>
</dbReference>
<dbReference type="FunFam" id="2.10.70.10:FF:000002">
    <property type="entry name" value="CUB and Sushi multiple domains 3"/>
    <property type="match status" value="3"/>
</dbReference>
<dbReference type="GO" id="GO:0004252">
    <property type="term" value="F:serine-type endopeptidase activity"/>
    <property type="evidence" value="ECO:0007669"/>
    <property type="project" value="TreeGrafter"/>
</dbReference>
<gene>
    <name evidence="7" type="ORF">DNTS_003138</name>
</gene>
<dbReference type="GO" id="GO:0005615">
    <property type="term" value="C:extracellular space"/>
    <property type="evidence" value="ECO:0007669"/>
    <property type="project" value="TreeGrafter"/>
</dbReference>
<feature type="domain" description="Sushi" evidence="6">
    <location>
        <begin position="509"/>
        <end position="570"/>
    </location>
</feature>
<dbReference type="SMART" id="SM00042">
    <property type="entry name" value="CUB"/>
    <property type="match status" value="2"/>
</dbReference>
<dbReference type="Pfam" id="PF00084">
    <property type="entry name" value="Sushi"/>
    <property type="match status" value="3"/>
</dbReference>
<protein>
    <recommendedName>
        <fullName evidence="9">CUB and sushi domain-containing protein 3</fullName>
    </recommendedName>
</protein>
<evidence type="ECO:0000256" key="4">
    <source>
        <dbReference type="PROSITE-ProRule" id="PRU00302"/>
    </source>
</evidence>
<proteinExistence type="predicted"/>
<dbReference type="CDD" id="cd00033">
    <property type="entry name" value="CCP"/>
    <property type="match status" value="3"/>
</dbReference>
<evidence type="ECO:0000313" key="7">
    <source>
        <dbReference type="EMBL" id="TRY64583.1"/>
    </source>
</evidence>
<dbReference type="PANTHER" id="PTHR24255">
    <property type="entry name" value="COMPLEMENT COMPONENT 1, S SUBCOMPONENT-RELATED"/>
    <property type="match status" value="1"/>
</dbReference>
<evidence type="ECO:0008006" key="9">
    <source>
        <dbReference type="Google" id="ProtNLM"/>
    </source>
</evidence>
<dbReference type="SMART" id="SM00032">
    <property type="entry name" value="CCP"/>
    <property type="match status" value="3"/>
</dbReference>
<dbReference type="InterPro" id="IPR000859">
    <property type="entry name" value="CUB_dom"/>
</dbReference>
<evidence type="ECO:0000259" key="6">
    <source>
        <dbReference type="PROSITE" id="PS50923"/>
    </source>
</evidence>
<keyword evidence="1" id="KW-0645">Protease</keyword>
<dbReference type="CDD" id="cd00041">
    <property type="entry name" value="CUB"/>
    <property type="match status" value="2"/>
</dbReference>
<dbReference type="Proteomes" id="UP000316079">
    <property type="component" value="Unassembled WGS sequence"/>
</dbReference>
<keyword evidence="4" id="KW-0768">Sushi</keyword>
<dbReference type="FunFam" id="2.60.120.290:FF:000001">
    <property type="entry name" value="CUB and sushi domain-containing protein 3 isoform X1"/>
    <property type="match status" value="2"/>
</dbReference>
<feature type="disulfide bond" evidence="3">
    <location>
        <begin position="182"/>
        <end position="209"/>
    </location>
</feature>
<comment type="caution">
    <text evidence="7">The sequence shown here is derived from an EMBL/GenBank/DDBJ whole genome shotgun (WGS) entry which is preliminary data.</text>
</comment>
<comment type="caution">
    <text evidence="4">Lacks conserved residue(s) required for the propagation of feature annotation.</text>
</comment>
<feature type="domain" description="CUB" evidence="5">
    <location>
        <begin position="398"/>
        <end position="506"/>
    </location>
</feature>
<accession>A0A553NGL0</accession>
<dbReference type="STRING" id="623744.A0A553NGL0"/>
<dbReference type="Gene3D" id="2.60.120.290">
    <property type="entry name" value="Spermadhesin, CUB domain"/>
    <property type="match status" value="2"/>
</dbReference>
<evidence type="ECO:0000256" key="3">
    <source>
        <dbReference type="PROSITE-ProRule" id="PRU00059"/>
    </source>
</evidence>
<evidence type="ECO:0000259" key="5">
    <source>
        <dbReference type="PROSITE" id="PS01180"/>
    </source>
</evidence>
<feature type="domain" description="Sushi" evidence="6">
    <location>
        <begin position="336"/>
        <end position="396"/>
    </location>
</feature>
<keyword evidence="2 3" id="KW-1015">Disulfide bond</keyword>
<evidence type="ECO:0000256" key="1">
    <source>
        <dbReference type="ARBA" id="ARBA00022825"/>
    </source>
</evidence>
<dbReference type="InterPro" id="IPR035914">
    <property type="entry name" value="Sperma_CUB_dom_sf"/>
</dbReference>
<organism evidence="7 8">
    <name type="scientific">Danionella cerebrum</name>
    <dbReference type="NCBI Taxonomy" id="2873325"/>
    <lineage>
        <taxon>Eukaryota</taxon>
        <taxon>Metazoa</taxon>
        <taxon>Chordata</taxon>
        <taxon>Craniata</taxon>
        <taxon>Vertebrata</taxon>
        <taxon>Euteleostomi</taxon>
        <taxon>Actinopterygii</taxon>
        <taxon>Neopterygii</taxon>
        <taxon>Teleostei</taxon>
        <taxon>Ostariophysi</taxon>
        <taxon>Cypriniformes</taxon>
        <taxon>Danionidae</taxon>
        <taxon>Danioninae</taxon>
        <taxon>Danionella</taxon>
    </lineage>
</organism>
<keyword evidence="1" id="KW-0720">Serine protease</keyword>
<feature type="domain" description="CUB" evidence="5">
    <location>
        <begin position="182"/>
        <end position="291"/>
    </location>
</feature>
<dbReference type="PANTHER" id="PTHR24255:SF37">
    <property type="entry name" value="CUB AND SUSHI MULTIPLE DOMAINS 3"/>
    <property type="match status" value="1"/>
</dbReference>
<dbReference type="InterPro" id="IPR035976">
    <property type="entry name" value="Sushi/SCR/CCP_sf"/>
</dbReference>
<dbReference type="EMBL" id="SRMA01026987">
    <property type="protein sequence ID" value="TRY64583.1"/>
    <property type="molecule type" value="Genomic_DNA"/>
</dbReference>
<dbReference type="SUPFAM" id="SSF57535">
    <property type="entry name" value="Complement control module/SCR domain"/>
    <property type="match status" value="3"/>
</dbReference>
<dbReference type="PROSITE" id="PS50923">
    <property type="entry name" value="SUSHI"/>
    <property type="match status" value="3"/>
</dbReference>
<name>A0A553NGL0_9TELE</name>
<dbReference type="AlphaFoldDB" id="A0A553NGL0"/>
<reference evidence="7 8" key="1">
    <citation type="journal article" date="2019" name="Sci. Data">
        <title>Hybrid genome assembly and annotation of Danionella translucida.</title>
        <authorList>
            <person name="Kadobianskyi M."/>
            <person name="Schulze L."/>
            <person name="Schuelke M."/>
            <person name="Judkewitz B."/>
        </authorList>
    </citation>
    <scope>NUCLEOTIDE SEQUENCE [LARGE SCALE GENOMIC DNA]</scope>
    <source>
        <strain evidence="7 8">Bolton</strain>
    </source>
</reference>
<dbReference type="SUPFAM" id="SSF49854">
    <property type="entry name" value="Spermadhesin, CUB domain"/>
    <property type="match status" value="2"/>
</dbReference>
<sequence>MSPSFNITIRHVPPSSCAIHILSHPCPVPSVLSDPIPILSHPIPSCSTLILCHPNPFASPFYPNLSCMIPSPSYVPLLSIHIPFPSCPFPSHRHPGPILISSPSYLIPSCPTLILCFELSHCDEPGVPQFGSKVSDQGHFAGSVITYRCDPGYGLHGSSILRCMTGERRTWDHPLPSCIAECGGSFKAESSGRILSPGYPFPYDNNLRCTWTIEVDSGNTVSLQFLAFDTEASHDILKVWDGHPENEMALREVSGSLLPEGIHSTLNLVTIQFETDFYISKSGFAIDFSNRSPIESWYRAKLISEQDISSCGEYVLSEKWSLGVIHSFHLAGSIATACRDPGTPMNGSRIGEGKEPGDTVTFTCDPGYNLQGESRITCIQVENRFYWQPSPPTCIAPCGGNITGSSGFILSPNFPHPYPHSKDCDWFITVHPDYVISLAFISFSIEPNYDFLYIYDGPHSNSHLIGTFQDSKLPEKVECSSNIMHIAFRSDGSVSYTGFHLEYKAKLREACFDPGSVMNGTRLGADYKLGSTVTFHCDPGYQLLGYSSLTCIMGNTNRPEWNRALPSCQENNSRCALDSVQVCPLVNYVKSL</sequence>
<dbReference type="Gene3D" id="2.10.70.10">
    <property type="entry name" value="Complement Module, domain 1"/>
    <property type="match status" value="3"/>
</dbReference>
<evidence type="ECO:0000313" key="8">
    <source>
        <dbReference type="Proteomes" id="UP000316079"/>
    </source>
</evidence>
<dbReference type="PROSITE" id="PS01180">
    <property type="entry name" value="CUB"/>
    <property type="match status" value="2"/>
</dbReference>
<keyword evidence="8" id="KW-1185">Reference proteome</keyword>
<dbReference type="OrthoDB" id="406096at2759"/>
<dbReference type="InterPro" id="IPR000436">
    <property type="entry name" value="Sushi_SCR_CCP_dom"/>
</dbReference>
<evidence type="ECO:0000256" key="2">
    <source>
        <dbReference type="ARBA" id="ARBA00023157"/>
    </source>
</evidence>
<feature type="domain" description="Sushi" evidence="6">
    <location>
        <begin position="120"/>
        <end position="180"/>
    </location>
</feature>